<evidence type="ECO:0000256" key="2">
    <source>
        <dbReference type="ARBA" id="ARBA00034247"/>
    </source>
</evidence>
<dbReference type="SMART" id="SM00267">
    <property type="entry name" value="GGDEF"/>
    <property type="match status" value="1"/>
</dbReference>
<dbReference type="SUPFAM" id="SSF55073">
    <property type="entry name" value="Nucleotide cyclase"/>
    <property type="match status" value="1"/>
</dbReference>
<feature type="domain" description="GGDEF" evidence="4">
    <location>
        <begin position="214"/>
        <end position="341"/>
    </location>
</feature>
<dbReference type="GO" id="GO:0052621">
    <property type="term" value="F:diguanylate cyclase activity"/>
    <property type="evidence" value="ECO:0007669"/>
    <property type="project" value="UniProtKB-EC"/>
</dbReference>
<dbReference type="GO" id="GO:0005886">
    <property type="term" value="C:plasma membrane"/>
    <property type="evidence" value="ECO:0007669"/>
    <property type="project" value="TreeGrafter"/>
</dbReference>
<evidence type="ECO:0000256" key="1">
    <source>
        <dbReference type="ARBA" id="ARBA00012528"/>
    </source>
</evidence>
<organism evidence="5 6">
    <name type="scientific">Desulfurobacterium atlanticum</name>
    <dbReference type="NCBI Taxonomy" id="240169"/>
    <lineage>
        <taxon>Bacteria</taxon>
        <taxon>Pseudomonadati</taxon>
        <taxon>Aquificota</taxon>
        <taxon>Aquificia</taxon>
        <taxon>Desulfurobacteriales</taxon>
        <taxon>Desulfurobacteriaceae</taxon>
        <taxon>Desulfurobacterium</taxon>
    </lineage>
</organism>
<feature type="transmembrane region" description="Helical" evidence="3">
    <location>
        <begin position="105"/>
        <end position="138"/>
    </location>
</feature>
<feature type="transmembrane region" description="Helical" evidence="3">
    <location>
        <begin position="150"/>
        <end position="169"/>
    </location>
</feature>
<gene>
    <name evidence="5" type="ORF">SAMN06265340_11611</name>
</gene>
<dbReference type="GO" id="GO:0043709">
    <property type="term" value="P:cell adhesion involved in single-species biofilm formation"/>
    <property type="evidence" value="ECO:0007669"/>
    <property type="project" value="TreeGrafter"/>
</dbReference>
<proteinExistence type="predicted"/>
<dbReference type="NCBIfam" id="TIGR00254">
    <property type="entry name" value="GGDEF"/>
    <property type="match status" value="1"/>
</dbReference>
<comment type="catalytic activity">
    <reaction evidence="2">
        <text>2 GTP = 3',3'-c-di-GMP + 2 diphosphate</text>
        <dbReference type="Rhea" id="RHEA:24898"/>
        <dbReference type="ChEBI" id="CHEBI:33019"/>
        <dbReference type="ChEBI" id="CHEBI:37565"/>
        <dbReference type="ChEBI" id="CHEBI:58805"/>
        <dbReference type="EC" id="2.7.7.65"/>
    </reaction>
</comment>
<dbReference type="InterPro" id="IPR050469">
    <property type="entry name" value="Diguanylate_Cyclase"/>
</dbReference>
<dbReference type="InterPro" id="IPR029787">
    <property type="entry name" value="Nucleotide_cyclase"/>
</dbReference>
<dbReference type="EC" id="2.7.7.65" evidence="1"/>
<reference evidence="6" key="1">
    <citation type="submission" date="2017-06" db="EMBL/GenBank/DDBJ databases">
        <authorList>
            <person name="Varghese N."/>
            <person name="Submissions S."/>
        </authorList>
    </citation>
    <scope>NUCLEOTIDE SEQUENCE [LARGE SCALE GENOMIC DNA]</scope>
    <source>
        <strain evidence="6">DSM 15668</strain>
    </source>
</reference>
<dbReference type="RefSeq" id="WP_180706468.1">
    <property type="nucleotide sequence ID" value="NZ_FZOB01000016.1"/>
</dbReference>
<feature type="transmembrane region" description="Helical" evidence="3">
    <location>
        <begin position="53"/>
        <end position="72"/>
    </location>
</feature>
<evidence type="ECO:0000313" key="5">
    <source>
        <dbReference type="EMBL" id="SNR91483.1"/>
    </source>
</evidence>
<evidence type="ECO:0000313" key="6">
    <source>
        <dbReference type="Proteomes" id="UP000198405"/>
    </source>
</evidence>
<evidence type="ECO:0000259" key="4">
    <source>
        <dbReference type="PROSITE" id="PS50887"/>
    </source>
</evidence>
<dbReference type="PANTHER" id="PTHR45138">
    <property type="entry name" value="REGULATORY COMPONENTS OF SENSORY TRANSDUCTION SYSTEM"/>
    <property type="match status" value="1"/>
</dbReference>
<dbReference type="InterPro" id="IPR043128">
    <property type="entry name" value="Rev_trsase/Diguanyl_cyclase"/>
</dbReference>
<dbReference type="Gene3D" id="3.30.70.270">
    <property type="match status" value="1"/>
</dbReference>
<dbReference type="EMBL" id="FZOB01000016">
    <property type="protein sequence ID" value="SNR91483.1"/>
    <property type="molecule type" value="Genomic_DNA"/>
</dbReference>
<keyword evidence="3" id="KW-1133">Transmembrane helix</keyword>
<name>A0A239A9C3_9BACT</name>
<dbReference type="FunFam" id="3.30.70.270:FF:000001">
    <property type="entry name" value="Diguanylate cyclase domain protein"/>
    <property type="match status" value="1"/>
</dbReference>
<keyword evidence="3" id="KW-0472">Membrane</keyword>
<dbReference type="AlphaFoldDB" id="A0A239A9C3"/>
<feature type="transmembrane region" description="Helical" evidence="3">
    <location>
        <begin position="81"/>
        <end position="99"/>
    </location>
</feature>
<protein>
    <recommendedName>
        <fullName evidence="1">diguanylate cyclase</fullName>
        <ecNumber evidence="1">2.7.7.65</ecNumber>
    </recommendedName>
</protein>
<dbReference type="CDD" id="cd01949">
    <property type="entry name" value="GGDEF"/>
    <property type="match status" value="1"/>
</dbReference>
<evidence type="ECO:0000256" key="3">
    <source>
        <dbReference type="SAM" id="Phobius"/>
    </source>
</evidence>
<sequence length="341" mass="39470">MKELLKEKMSAFSTEKDSNIVEIKTLKYLILISLVTIPFAAILRNLYLDLEKIVVTAIIAEVLMFIAFLFHLKNRYDLSRLLTIIAIASILFGLVFQNIHFNYMWVALFPLVSFILYSYNTAVIFSSIFLFAFLFLDFGISRVPFWMKLFYLQEISTFYLFMVLGGYFYSKTLKEHETVMQYFATRDMLTGALNRHKFLEFLSHEFEKSKRFNLPLSLIMFDIDFFKKVNDTYGHDAGDMVLKRVVEIVKNNIRKIDKLVRWGGEEFIILAPNTDVKGAVCLAEKLREEIEKADFGKIGKITASFGVAGMADGDTVDDLLKRVDEALYKAKQKGRNRVEIN</sequence>
<feature type="transmembrane region" description="Helical" evidence="3">
    <location>
        <begin position="28"/>
        <end position="47"/>
    </location>
</feature>
<keyword evidence="6" id="KW-1185">Reference proteome</keyword>
<dbReference type="PROSITE" id="PS50887">
    <property type="entry name" value="GGDEF"/>
    <property type="match status" value="1"/>
</dbReference>
<dbReference type="GO" id="GO:1902201">
    <property type="term" value="P:negative regulation of bacterial-type flagellum-dependent cell motility"/>
    <property type="evidence" value="ECO:0007669"/>
    <property type="project" value="TreeGrafter"/>
</dbReference>
<dbReference type="InterPro" id="IPR000160">
    <property type="entry name" value="GGDEF_dom"/>
</dbReference>
<keyword evidence="3" id="KW-0812">Transmembrane</keyword>
<dbReference type="PANTHER" id="PTHR45138:SF9">
    <property type="entry name" value="DIGUANYLATE CYCLASE DGCM-RELATED"/>
    <property type="match status" value="1"/>
</dbReference>
<accession>A0A239A9C3</accession>
<dbReference type="Pfam" id="PF00990">
    <property type="entry name" value="GGDEF"/>
    <property type="match status" value="1"/>
</dbReference>
<dbReference type="Proteomes" id="UP000198405">
    <property type="component" value="Unassembled WGS sequence"/>
</dbReference>